<dbReference type="Proteomes" id="UP000062912">
    <property type="component" value="Unassembled WGS sequence"/>
</dbReference>
<dbReference type="RefSeq" id="WP_060247490.1">
    <property type="nucleotide sequence ID" value="NZ_LPJR01000096.1"/>
</dbReference>
<protein>
    <submittedName>
        <fullName evidence="2">Uncharacterized protein</fullName>
    </submittedName>
</protein>
<feature type="compositionally biased region" description="Basic and acidic residues" evidence="1">
    <location>
        <begin position="71"/>
        <end position="82"/>
    </location>
</feature>
<name>A0A132E7C2_9BURK</name>
<organism evidence="2 3">
    <name type="scientific">Burkholderia pseudomultivorans</name>
    <dbReference type="NCBI Taxonomy" id="1207504"/>
    <lineage>
        <taxon>Bacteria</taxon>
        <taxon>Pseudomonadati</taxon>
        <taxon>Pseudomonadota</taxon>
        <taxon>Betaproteobacteria</taxon>
        <taxon>Burkholderiales</taxon>
        <taxon>Burkholderiaceae</taxon>
        <taxon>Burkholderia</taxon>
        <taxon>Burkholderia cepacia complex</taxon>
    </lineage>
</organism>
<proteinExistence type="predicted"/>
<dbReference type="EMBL" id="LPJR01000096">
    <property type="protein sequence ID" value="KWF16718.1"/>
    <property type="molecule type" value="Genomic_DNA"/>
</dbReference>
<sequence length="93" mass="10355">MIFAIDSAKTAKDVRVVIAGYARMRISHAHRRTGNGNRINTMGAPRRGRAMPDAKVAVDARDALRARRDIDMRKTSLDRPDPDGFMPSLFSTD</sequence>
<comment type="caution">
    <text evidence="2">The sequence shown here is derived from an EMBL/GenBank/DDBJ whole genome shotgun (WGS) entry which is preliminary data.</text>
</comment>
<dbReference type="OrthoDB" id="9034185at2"/>
<accession>A0A132E7C2</accession>
<feature type="region of interest" description="Disordered" evidence="1">
    <location>
        <begin position="29"/>
        <end position="57"/>
    </location>
</feature>
<feature type="region of interest" description="Disordered" evidence="1">
    <location>
        <begin position="71"/>
        <end position="93"/>
    </location>
</feature>
<reference evidence="2 3" key="1">
    <citation type="submission" date="2015-11" db="EMBL/GenBank/DDBJ databases">
        <title>Expanding the genomic diversity of Burkholderia species for the development of highly accurate diagnostics.</title>
        <authorList>
            <person name="Sahl J."/>
            <person name="Keim P."/>
            <person name="Wagner D."/>
        </authorList>
    </citation>
    <scope>NUCLEOTIDE SEQUENCE [LARGE SCALE GENOMIC DNA]</scope>
    <source>
        <strain evidence="2 3">MSMB368WGS</strain>
    </source>
</reference>
<evidence type="ECO:0000256" key="1">
    <source>
        <dbReference type="SAM" id="MobiDB-lite"/>
    </source>
</evidence>
<gene>
    <name evidence="2" type="ORF">WT56_33745</name>
</gene>
<evidence type="ECO:0000313" key="3">
    <source>
        <dbReference type="Proteomes" id="UP000062912"/>
    </source>
</evidence>
<evidence type="ECO:0000313" key="2">
    <source>
        <dbReference type="EMBL" id="KWF16718.1"/>
    </source>
</evidence>
<dbReference type="AlphaFoldDB" id="A0A132E7C2"/>